<feature type="compositionally biased region" description="Basic residues" evidence="1">
    <location>
        <begin position="349"/>
        <end position="359"/>
    </location>
</feature>
<gene>
    <name evidence="2" type="ORF">STEHIDRAFT_143306</name>
</gene>
<feature type="compositionally biased region" description="Basic residues" evidence="1">
    <location>
        <begin position="1"/>
        <end position="12"/>
    </location>
</feature>
<feature type="region of interest" description="Disordered" evidence="1">
    <location>
        <begin position="337"/>
        <end position="369"/>
    </location>
</feature>
<dbReference type="KEGG" id="shs:STEHIDRAFT_143306"/>
<dbReference type="eggNOG" id="ENOG502SKPG">
    <property type="taxonomic scope" value="Eukaryota"/>
</dbReference>
<feature type="region of interest" description="Disordered" evidence="1">
    <location>
        <begin position="1"/>
        <end position="29"/>
    </location>
</feature>
<name>R7RWJ7_STEHR</name>
<evidence type="ECO:0000313" key="2">
    <source>
        <dbReference type="EMBL" id="EIM79175.1"/>
    </source>
</evidence>
<dbReference type="OMA" id="VDNCFEE"/>
<accession>R7RWJ7</accession>
<dbReference type="OrthoDB" id="2337158at2759"/>
<proteinExistence type="predicted"/>
<evidence type="ECO:0000256" key="1">
    <source>
        <dbReference type="SAM" id="MobiDB-lite"/>
    </source>
</evidence>
<dbReference type="GeneID" id="18799187"/>
<reference evidence="3" key="1">
    <citation type="journal article" date="2012" name="Science">
        <title>The Paleozoic origin of enzymatic lignin decomposition reconstructed from 31 fungal genomes.</title>
        <authorList>
            <person name="Floudas D."/>
            <person name="Binder M."/>
            <person name="Riley R."/>
            <person name="Barry K."/>
            <person name="Blanchette R.A."/>
            <person name="Henrissat B."/>
            <person name="Martinez A.T."/>
            <person name="Otillar R."/>
            <person name="Spatafora J.W."/>
            <person name="Yadav J.S."/>
            <person name="Aerts A."/>
            <person name="Benoit I."/>
            <person name="Boyd A."/>
            <person name="Carlson A."/>
            <person name="Copeland A."/>
            <person name="Coutinho P.M."/>
            <person name="de Vries R.P."/>
            <person name="Ferreira P."/>
            <person name="Findley K."/>
            <person name="Foster B."/>
            <person name="Gaskell J."/>
            <person name="Glotzer D."/>
            <person name="Gorecki P."/>
            <person name="Heitman J."/>
            <person name="Hesse C."/>
            <person name="Hori C."/>
            <person name="Igarashi K."/>
            <person name="Jurgens J.A."/>
            <person name="Kallen N."/>
            <person name="Kersten P."/>
            <person name="Kohler A."/>
            <person name="Kuees U."/>
            <person name="Kumar T.K.A."/>
            <person name="Kuo A."/>
            <person name="LaButti K."/>
            <person name="Larrondo L.F."/>
            <person name="Lindquist E."/>
            <person name="Ling A."/>
            <person name="Lombard V."/>
            <person name="Lucas S."/>
            <person name="Lundell T."/>
            <person name="Martin R."/>
            <person name="McLaughlin D.J."/>
            <person name="Morgenstern I."/>
            <person name="Morin E."/>
            <person name="Murat C."/>
            <person name="Nagy L.G."/>
            <person name="Nolan M."/>
            <person name="Ohm R.A."/>
            <person name="Patyshakuliyeva A."/>
            <person name="Rokas A."/>
            <person name="Ruiz-Duenas F.J."/>
            <person name="Sabat G."/>
            <person name="Salamov A."/>
            <person name="Samejima M."/>
            <person name="Schmutz J."/>
            <person name="Slot J.C."/>
            <person name="St John F."/>
            <person name="Stenlid J."/>
            <person name="Sun H."/>
            <person name="Sun S."/>
            <person name="Syed K."/>
            <person name="Tsang A."/>
            <person name="Wiebenga A."/>
            <person name="Young D."/>
            <person name="Pisabarro A."/>
            <person name="Eastwood D.C."/>
            <person name="Martin F."/>
            <person name="Cullen D."/>
            <person name="Grigoriev I.V."/>
            <person name="Hibbett D.S."/>
        </authorList>
    </citation>
    <scope>NUCLEOTIDE SEQUENCE [LARGE SCALE GENOMIC DNA]</scope>
    <source>
        <strain evidence="3">FP-91666</strain>
    </source>
</reference>
<evidence type="ECO:0000313" key="3">
    <source>
        <dbReference type="Proteomes" id="UP000053927"/>
    </source>
</evidence>
<keyword evidence="3" id="KW-1185">Reference proteome</keyword>
<protein>
    <submittedName>
        <fullName evidence="2">Uncharacterized protein</fullName>
    </submittedName>
</protein>
<dbReference type="AlphaFoldDB" id="R7RWJ7"/>
<organism evidence="2 3">
    <name type="scientific">Stereum hirsutum (strain FP-91666)</name>
    <name type="common">White-rot fungus</name>
    <dbReference type="NCBI Taxonomy" id="721885"/>
    <lineage>
        <taxon>Eukaryota</taxon>
        <taxon>Fungi</taxon>
        <taxon>Dikarya</taxon>
        <taxon>Basidiomycota</taxon>
        <taxon>Agaricomycotina</taxon>
        <taxon>Agaricomycetes</taxon>
        <taxon>Russulales</taxon>
        <taxon>Stereaceae</taxon>
        <taxon>Stereum</taxon>
    </lineage>
</organism>
<sequence length="479" mass="52953">MPPVRPHHHNHSVARSNEQTEREMTTSERSLVDSFFEEHHYEAGIVTLDQLRSSSSMPSPPSLEAQGDVKIAQGANTDPPKQHSHLPSLADVAAAQRCLQAFGETNSPQSLLRAIPSYDGSNSSLSEGANSVEDEEESFLYKEAKRIQSCRGCWQLLRADFLRPVGDEASIPIDGRTKHRTRNSGQSDDDISSTAVVGPTAWPVLEWLVFLFEKDEENTAASGQSRYSPCLLSHIPPARTKTRGKEDFSAPLDVVFYCLNQEDRCLRSLGSRLIRLVVNLTSSSLVDIHMLVQLIRARVIVESSDLSRLLSVLDGDATTVRTFKIALCSTYLSESSSRTTRSAPGRARANPRRVPKRNRTTTDSKSGDATSVAEINLAPALDAPFVSRGYELPPASSITELVTRSSNPEDTNFGIAKIELISNYSILQQTLDYSERNEEWVEMLRDGKVMSAVESSFRDETSDIIEQLRGIWSSTLSTP</sequence>
<feature type="region of interest" description="Disordered" evidence="1">
    <location>
        <begin position="172"/>
        <end position="193"/>
    </location>
</feature>
<dbReference type="EMBL" id="JH687408">
    <property type="protein sequence ID" value="EIM79175.1"/>
    <property type="molecule type" value="Genomic_DNA"/>
</dbReference>
<dbReference type="RefSeq" id="XP_007311735.1">
    <property type="nucleotide sequence ID" value="XM_007311673.1"/>
</dbReference>
<dbReference type="Proteomes" id="UP000053927">
    <property type="component" value="Unassembled WGS sequence"/>
</dbReference>